<comment type="caution">
    <text evidence="2">The sequence shown here is derived from an EMBL/GenBank/DDBJ whole genome shotgun (WGS) entry which is preliminary data.</text>
</comment>
<reference evidence="2 3" key="1">
    <citation type="submission" date="2020-06" db="EMBL/GenBank/DDBJ databases">
        <title>Altererythrobacter sp. HHU K3-1.</title>
        <authorList>
            <person name="Zhang D."/>
            <person name="Xue H."/>
        </authorList>
    </citation>
    <scope>NUCLEOTIDE SEQUENCE [LARGE SCALE GENOMIC DNA]</scope>
    <source>
        <strain evidence="2 3">HHU K3-1</strain>
    </source>
</reference>
<organism evidence="2 3">
    <name type="scientific">Qipengyuania atrilutea</name>
    <dbReference type="NCBI Taxonomy" id="2744473"/>
    <lineage>
        <taxon>Bacteria</taxon>
        <taxon>Pseudomonadati</taxon>
        <taxon>Pseudomonadota</taxon>
        <taxon>Alphaproteobacteria</taxon>
        <taxon>Sphingomonadales</taxon>
        <taxon>Erythrobacteraceae</taxon>
        <taxon>Qipengyuania</taxon>
    </lineage>
</organism>
<dbReference type="InterPro" id="IPR021255">
    <property type="entry name" value="DUF2807"/>
</dbReference>
<dbReference type="PANTHER" id="PTHR39200:SF1">
    <property type="entry name" value="AUTO-TRANSPORTER ADHESIN HEAD GIN DOMAIN-CONTAINING PROTEIN-RELATED"/>
    <property type="match status" value="1"/>
</dbReference>
<feature type="domain" description="Putative auto-transporter adhesin head GIN" evidence="1">
    <location>
        <begin position="30"/>
        <end position="205"/>
    </location>
</feature>
<dbReference type="Proteomes" id="UP000561438">
    <property type="component" value="Unassembled WGS sequence"/>
</dbReference>
<sequence length="230" mass="23472">MAGCSDMTFESGSNGVPLAEFDTSGEAPTRFTLSGPDRVILTRGDTLDIDVSGDSRAVDLLRFERDGDNLTVARAKSSGDNGTAIVRLTMPAPRNITLAGSGEIEASDLAAETELSIAGSGTIRAPRVAAQLLDVNIAGSGTLEAAGRADRLDLNIAGSGDANMSSLKVEAAEINIMGSGDARFASDGQVDANIMGSGDVTVIGRARCKVSAMGSGTVTCEAGTETRAER</sequence>
<dbReference type="EMBL" id="JABWGV010000002">
    <property type="protein sequence ID" value="NVD44438.1"/>
    <property type="molecule type" value="Genomic_DNA"/>
</dbReference>
<keyword evidence="3" id="KW-1185">Reference proteome</keyword>
<dbReference type="Gene3D" id="2.160.20.120">
    <property type="match status" value="1"/>
</dbReference>
<protein>
    <submittedName>
        <fullName evidence="2">DUF2807 domain-containing protein</fullName>
    </submittedName>
</protein>
<accession>A0A850H3H2</accession>
<evidence type="ECO:0000313" key="3">
    <source>
        <dbReference type="Proteomes" id="UP000561438"/>
    </source>
</evidence>
<gene>
    <name evidence="2" type="ORF">HUV48_05335</name>
</gene>
<dbReference type="Pfam" id="PF10988">
    <property type="entry name" value="DUF2807"/>
    <property type="match status" value="1"/>
</dbReference>
<dbReference type="PANTHER" id="PTHR39200">
    <property type="entry name" value="HYPOTHETICAL EXPORTED PROTEIN"/>
    <property type="match status" value="1"/>
</dbReference>
<evidence type="ECO:0000313" key="2">
    <source>
        <dbReference type="EMBL" id="NVD44438.1"/>
    </source>
</evidence>
<dbReference type="AlphaFoldDB" id="A0A850H3H2"/>
<evidence type="ECO:0000259" key="1">
    <source>
        <dbReference type="Pfam" id="PF10988"/>
    </source>
</evidence>
<name>A0A850H3H2_9SPHN</name>
<proteinExistence type="predicted"/>